<evidence type="ECO:0000259" key="1">
    <source>
        <dbReference type="Pfam" id="PF09820"/>
    </source>
</evidence>
<protein>
    <submittedName>
        <fullName evidence="2">AAA family ATPase</fullName>
    </submittedName>
</protein>
<dbReference type="EMBL" id="JAUEIR010000006">
    <property type="protein sequence ID" value="MDN0069554.1"/>
    <property type="molecule type" value="Genomic_DNA"/>
</dbReference>
<dbReference type="PANTHER" id="PTHR34825">
    <property type="entry name" value="CONSERVED PROTEIN, WITH A WEAK D-GALACTARATE DEHYDRATASE/ALTRONATE HYDROLASE DOMAIN"/>
    <property type="match status" value="1"/>
</dbReference>
<evidence type="ECO:0000313" key="2">
    <source>
        <dbReference type="EMBL" id="MDN0069554.1"/>
    </source>
</evidence>
<dbReference type="Proteomes" id="UP001168505">
    <property type="component" value="Unassembled WGS sequence"/>
</dbReference>
<name>A0AAW7JPS1_9ACTN</name>
<evidence type="ECO:0000313" key="3">
    <source>
        <dbReference type="Proteomes" id="UP001168505"/>
    </source>
</evidence>
<dbReference type="Pfam" id="PF08011">
    <property type="entry name" value="PDDEXK_9"/>
    <property type="match status" value="1"/>
</dbReference>
<gene>
    <name evidence="2" type="ORF">QVN40_07550</name>
</gene>
<proteinExistence type="predicted"/>
<reference evidence="2" key="1">
    <citation type="submission" date="2023-06" db="EMBL/GenBank/DDBJ databases">
        <authorList>
            <person name="Zeman M."/>
            <person name="Kubasova T."/>
            <person name="Jahodarova E."/>
            <person name="Nykrynova M."/>
            <person name="Rychlik I."/>
        </authorList>
    </citation>
    <scope>NUCLEOTIDE SEQUENCE</scope>
    <source>
        <strain evidence="2">15_COKtk</strain>
    </source>
</reference>
<dbReference type="Pfam" id="PF09820">
    <property type="entry name" value="AAA-ATPase_like"/>
    <property type="match status" value="1"/>
</dbReference>
<feature type="domain" description="AAA-ATPase-like" evidence="1">
    <location>
        <begin position="9"/>
        <end position="206"/>
    </location>
</feature>
<dbReference type="InterPro" id="IPR012547">
    <property type="entry name" value="PDDEXK_9"/>
</dbReference>
<dbReference type="RefSeq" id="WP_289827254.1">
    <property type="nucleotide sequence ID" value="NZ_JAUEIR010000006.1"/>
</dbReference>
<dbReference type="InterPro" id="IPR018631">
    <property type="entry name" value="AAA-ATPase-like_dom"/>
</dbReference>
<dbReference type="AlphaFoldDB" id="A0AAW7JPS1"/>
<dbReference type="PANTHER" id="PTHR34825:SF1">
    <property type="entry name" value="AAA-ATPASE-LIKE DOMAIN-CONTAINING PROTEIN"/>
    <property type="match status" value="1"/>
</dbReference>
<reference evidence="2" key="2">
    <citation type="submission" date="2023-08" db="EMBL/GenBank/DDBJ databases">
        <title>Identification and characterization of horizontal gene transfer across gut microbiota members of farm animals based on homology search.</title>
        <authorList>
            <person name="Schwarzerova J."/>
            <person name="Nykrynova M."/>
            <person name="Jureckova K."/>
            <person name="Cejkova D."/>
            <person name="Rychlik I."/>
        </authorList>
    </citation>
    <scope>NUCLEOTIDE SEQUENCE</scope>
    <source>
        <strain evidence="2">15_COKtk</strain>
    </source>
</reference>
<comment type="caution">
    <text evidence="2">The sequence shown here is derived from an EMBL/GenBank/DDBJ whole genome shotgun (WGS) entry which is preliminary data.</text>
</comment>
<organism evidence="2 3">
    <name type="scientific">Collinsella ihumii</name>
    <dbReference type="NCBI Taxonomy" id="1720204"/>
    <lineage>
        <taxon>Bacteria</taxon>
        <taxon>Bacillati</taxon>
        <taxon>Actinomycetota</taxon>
        <taxon>Coriobacteriia</taxon>
        <taxon>Coriobacteriales</taxon>
        <taxon>Coriobacteriaceae</taxon>
        <taxon>Collinsella</taxon>
    </lineage>
</organism>
<accession>A0AAW7JPS1</accession>
<sequence length="521" mass="58784">MPTLVNRYPVGVQSFKDIRRRGLVYIDKTSYIWNLAHQGGKSFFLIRPRRFGKSLLISTMQAYFEGRREFFGGLDIDQLEADWEASPVIRLDMSTVKTRDVEELRLLIDRVLRPLESIYGSDARDFTPGSRLATLIERASTDSGRQVVVLVDEYDAPLLNVMDDPHQLERFREVMREFYIPLKACGDHLRFVFLTGITKFGQLSIFSELNNLRNISMDSEFAGICGITQGELTSILADDVQKLACAMGTSADSVMAELKAHYDGYRFCGDSPDIYNPFRLLNAFARGQIGSFWYESGTPTFLVNLIRQRGWQFPDLDQQEVLSSQFDAPAENASSLIALLYQAGYLTIKSYDPESRVYTLGIPNREVSQGLAESLVASASDDARDTHSAFLIKLARDFRMGDVESALERLRAYLAGIPYHLGSRDERGFETTFYLILDLLGIQIDTEFKTATGRVDAIVRSRGNVYVMEFKYGRTAAEALAQIDEKGYALPFSADEGRVVKVGVNFSPEEQTVDDWIIREG</sequence>